<dbReference type="KEGG" id="pbk:Back11_31760"/>
<dbReference type="InterPro" id="IPR004103">
    <property type="entry name" value="Lyase_8_C"/>
</dbReference>
<sequence length="1169" mass="129131">MKKIKSQSRRLVLTVLAFLIVMLSFTPLMKRASAADDFDALRTKWGQKLTGGSYSSTDSDIFYYLVSLAGSITNKNRTGLLDTLDRSSSRTYLWSNLNRPTSNPAYSNDIYTVYSRLKTMALALKSPGSSLYMNPTLKTEIISAMDWMYDHRYNENETEYAGTNWWEWEIGAPLFLLDTIVLMYNDLSADQVTKYLRAIDKFCPNPTMKSDGQWVETGANRVDKSLIVTLRGILGKNSNKMMQGRDALSLVLAYVTKGDGFYKDGSFIQHDNVPSTGSYGYVLLDHLTDLLYLTNGSSWEVQDPNVANIQNWVLQSFEPLIYKGAMMDSVRGRSISREDLRDYKIGRELSIIILRLAQISKTDQALELRKMVKAWILSENRYENYYWGLTINGMLLVKSVLNNASIVPKADLLRNVQYPSMDRVVHLRPNFAFGISMYSNRTTNYELMNNENLKGWYTNEGMTYLYNNDLSQYSDQYWPTVNAYRLPGVTTDGAPRKDGFESSKSFVGGVSLDRLYGTAGMDLGPDNSTLEGKKSWFMFDDEIVALGAGITSRDSRKVETIVENRKLNAAGSNKLTVNNTAKSSTLGWSETMSGVEWAHLQGSVANSDIGYYFPDKSNIDGLREQRTGSWNQINQAGSTTQIKKSYLSLAINHGMKPVDASYSYVVLPNRTAAQTSAYSANPDIQILSNTKMVQAVKEQKLGIIQANFWSAGSVEYIIARNPAAVVAQQTGNQLSIAISDPTQMNPNVVVEIGKVAAAVISKDPSVTILQSAPTTVISVNTSGSMGATHSVKLTLNTSVPTTYPTTVELAPIADSFVRNGTYATTNYGSSNILPIANGSTDYARQAFLKFDISSIIGKIESANLIVYGATTDSKGNDSSIAAYSVLDNNWIENKVNWNNKPQINALLQEVRFEGNHQWRNFNVTSFVKTQSESNNKNFSFALVQTGKALFAEIFSRENAINKPKLQILYFKETTSGSGTTGGTAGGTTGSTTGSSGATTGGNSGTASVRTISAFADSFVRDGMYATSNYGLEKTLGAKTSAQKDDNQKSIIKFDLSSWDTSIANAKLRIYTNYIEGNNALIEVFVSPESGWQENKVTWNTFPTRLDSPIRTVNLKASGAYIDLDVTAFIRSQQEEGIKIVSFTVENATKDVSVLFDSRESSHPPQLVIQ</sequence>
<dbReference type="InterPro" id="IPR011071">
    <property type="entry name" value="Lyase_8-like_C"/>
</dbReference>
<dbReference type="GO" id="GO:0016837">
    <property type="term" value="F:carbon-oxygen lyase activity, acting on polysaccharides"/>
    <property type="evidence" value="ECO:0007669"/>
    <property type="project" value="UniProtKB-ARBA"/>
</dbReference>
<dbReference type="SUPFAM" id="SSF48230">
    <property type="entry name" value="Chondroitin AC/alginate lyase"/>
    <property type="match status" value="1"/>
</dbReference>
<feature type="domain" description="Carbohydrate-binding module family 96" evidence="11">
    <location>
        <begin position="1010"/>
        <end position="1169"/>
    </location>
</feature>
<evidence type="ECO:0000256" key="3">
    <source>
        <dbReference type="ARBA" id="ARBA00022525"/>
    </source>
</evidence>
<proteinExistence type="inferred from homology"/>
<feature type="region of interest" description="Disordered" evidence="7">
    <location>
        <begin position="977"/>
        <end position="1004"/>
    </location>
</feature>
<dbReference type="EMBL" id="AP019308">
    <property type="protein sequence ID" value="BBH21831.1"/>
    <property type="molecule type" value="Genomic_DNA"/>
</dbReference>
<dbReference type="InterPro" id="IPR012970">
    <property type="entry name" value="Lyase_8_alpha_N"/>
</dbReference>
<dbReference type="Pfam" id="PF02884">
    <property type="entry name" value="Lyase_8_C"/>
    <property type="match status" value="1"/>
</dbReference>
<dbReference type="PANTHER" id="PTHR38481:SF1">
    <property type="entry name" value="HYALURONATE LYASE"/>
    <property type="match status" value="1"/>
</dbReference>
<feature type="domain" description="Polysaccharide lyase family 8 central" evidence="8">
    <location>
        <begin position="416"/>
        <end position="669"/>
    </location>
</feature>
<reference evidence="12 13" key="1">
    <citation type="submission" date="2018-11" db="EMBL/GenBank/DDBJ databases">
        <title>Complete genome sequence of Paenibacillus baekrokdamisoli strain KCTC 33723.</title>
        <authorList>
            <person name="Kang S.W."/>
            <person name="Lee K.C."/>
            <person name="Kim K.K."/>
            <person name="Kim J.S."/>
            <person name="Kim D.S."/>
            <person name="Ko S.H."/>
            <person name="Yang S.H."/>
            <person name="Lee J.S."/>
        </authorList>
    </citation>
    <scope>NUCLEOTIDE SEQUENCE [LARGE SCALE GENOMIC DNA]</scope>
    <source>
        <strain evidence="12 13">KCTC 33723</strain>
    </source>
</reference>
<dbReference type="NCBIfam" id="NF033679">
    <property type="entry name" value="DNRLRE_dom"/>
    <property type="match status" value="2"/>
</dbReference>
<dbReference type="GO" id="GO:0005975">
    <property type="term" value="P:carbohydrate metabolic process"/>
    <property type="evidence" value="ECO:0007669"/>
    <property type="project" value="InterPro"/>
</dbReference>
<dbReference type="GO" id="GO:0030246">
    <property type="term" value="F:carbohydrate binding"/>
    <property type="evidence" value="ECO:0007669"/>
    <property type="project" value="InterPro"/>
</dbReference>
<keyword evidence="4" id="KW-0732">Signal</keyword>
<dbReference type="InterPro" id="IPR055372">
    <property type="entry name" value="CBM96"/>
</dbReference>
<gene>
    <name evidence="12" type="ORF">Back11_31760</name>
</gene>
<evidence type="ECO:0000313" key="12">
    <source>
        <dbReference type="EMBL" id="BBH21831.1"/>
    </source>
</evidence>
<dbReference type="Proteomes" id="UP000275368">
    <property type="component" value="Chromosome"/>
</dbReference>
<evidence type="ECO:0000256" key="5">
    <source>
        <dbReference type="ARBA" id="ARBA00023239"/>
    </source>
</evidence>
<dbReference type="InterPro" id="IPR038970">
    <property type="entry name" value="Lyase_8"/>
</dbReference>
<dbReference type="InterPro" id="IPR003159">
    <property type="entry name" value="Lyase_8_central_dom"/>
</dbReference>
<keyword evidence="3" id="KW-0964">Secreted</keyword>
<evidence type="ECO:0000259" key="11">
    <source>
        <dbReference type="Pfam" id="PF24517"/>
    </source>
</evidence>
<feature type="compositionally biased region" description="Gly residues" evidence="7">
    <location>
        <begin position="978"/>
        <end position="988"/>
    </location>
</feature>
<evidence type="ECO:0000259" key="8">
    <source>
        <dbReference type="Pfam" id="PF02278"/>
    </source>
</evidence>
<dbReference type="SUPFAM" id="SSF74650">
    <property type="entry name" value="Galactose mutarotase-like"/>
    <property type="match status" value="1"/>
</dbReference>
<evidence type="ECO:0000256" key="1">
    <source>
        <dbReference type="ARBA" id="ARBA00004613"/>
    </source>
</evidence>
<dbReference type="InterPro" id="IPR008929">
    <property type="entry name" value="Chondroitin_lyas"/>
</dbReference>
<dbReference type="Gene3D" id="2.70.98.10">
    <property type="match status" value="1"/>
</dbReference>
<dbReference type="InterPro" id="IPR011013">
    <property type="entry name" value="Gal_mutarotase_sf_dom"/>
</dbReference>
<keyword evidence="5" id="KW-0456">Lyase</keyword>
<feature type="domain" description="Polysaccharide lyase 8 N-terminal alpha-helical" evidence="10">
    <location>
        <begin position="45"/>
        <end position="373"/>
    </location>
</feature>
<dbReference type="Gene3D" id="1.50.10.100">
    <property type="entry name" value="Chondroitin AC/alginate lyase"/>
    <property type="match status" value="1"/>
</dbReference>
<evidence type="ECO:0000256" key="7">
    <source>
        <dbReference type="SAM" id="MobiDB-lite"/>
    </source>
</evidence>
<keyword evidence="13" id="KW-1185">Reference proteome</keyword>
<dbReference type="RefSeq" id="WP_164522808.1">
    <property type="nucleotide sequence ID" value="NZ_AP019308.1"/>
</dbReference>
<evidence type="ECO:0000259" key="9">
    <source>
        <dbReference type="Pfam" id="PF02884"/>
    </source>
</evidence>
<dbReference type="Pfam" id="PF24517">
    <property type="entry name" value="CBM96"/>
    <property type="match status" value="2"/>
</dbReference>
<dbReference type="PANTHER" id="PTHR38481">
    <property type="entry name" value="HYALURONATE LYASE"/>
    <property type="match status" value="1"/>
</dbReference>
<dbReference type="Pfam" id="PF02278">
    <property type="entry name" value="Lyase_8"/>
    <property type="match status" value="1"/>
</dbReference>
<feature type="domain" description="Polysaccharide lyase family 8 C-terminal" evidence="9">
    <location>
        <begin position="685"/>
        <end position="746"/>
    </location>
</feature>
<comment type="similarity">
    <text evidence="2">Belongs to the polysaccharide lyase 8 family.</text>
</comment>
<name>A0A3G9J7Q2_9BACL</name>
<dbReference type="GO" id="GO:0005576">
    <property type="term" value="C:extracellular region"/>
    <property type="evidence" value="ECO:0007669"/>
    <property type="project" value="UniProtKB-SubCell"/>
</dbReference>
<feature type="domain" description="Carbohydrate-binding module family 96" evidence="11">
    <location>
        <begin position="806"/>
        <end position="967"/>
    </location>
</feature>
<feature type="active site" evidence="6">
    <location>
        <position position="270"/>
    </location>
</feature>
<dbReference type="SUPFAM" id="SSF49863">
    <property type="entry name" value="Hyaluronate lyase-like, C-terminal domain"/>
    <property type="match status" value="1"/>
</dbReference>
<protein>
    <submittedName>
        <fullName evidence="12">Uncharacterized protein</fullName>
    </submittedName>
</protein>
<evidence type="ECO:0000256" key="2">
    <source>
        <dbReference type="ARBA" id="ARBA00006699"/>
    </source>
</evidence>
<evidence type="ECO:0000256" key="4">
    <source>
        <dbReference type="ARBA" id="ARBA00022729"/>
    </source>
</evidence>
<dbReference type="Gene3D" id="2.60.220.10">
    <property type="entry name" value="Polysaccharide lyase family 8-like, C-terminal"/>
    <property type="match status" value="1"/>
</dbReference>
<dbReference type="CDD" id="cd01083">
    <property type="entry name" value="GAG_Lyase"/>
    <property type="match status" value="1"/>
</dbReference>
<dbReference type="AlphaFoldDB" id="A0A3G9J7Q2"/>
<feature type="active site" evidence="6">
    <location>
        <position position="333"/>
    </location>
</feature>
<evidence type="ECO:0000256" key="6">
    <source>
        <dbReference type="PIRSR" id="PIRSR638970-1"/>
    </source>
</evidence>
<feature type="active site" evidence="6">
    <location>
        <position position="279"/>
    </location>
</feature>
<organism evidence="12 13">
    <name type="scientific">Paenibacillus baekrokdamisoli</name>
    <dbReference type="NCBI Taxonomy" id="1712516"/>
    <lineage>
        <taxon>Bacteria</taxon>
        <taxon>Bacillati</taxon>
        <taxon>Bacillota</taxon>
        <taxon>Bacilli</taxon>
        <taxon>Bacillales</taxon>
        <taxon>Paenibacillaceae</taxon>
        <taxon>Paenibacillus</taxon>
    </lineage>
</organism>
<comment type="subcellular location">
    <subcellularLocation>
        <location evidence="1">Secreted</location>
    </subcellularLocation>
</comment>
<evidence type="ECO:0000259" key="10">
    <source>
        <dbReference type="Pfam" id="PF08124"/>
    </source>
</evidence>
<accession>A0A3G9J7Q2</accession>
<dbReference type="Pfam" id="PF08124">
    <property type="entry name" value="Lyase_8_N"/>
    <property type="match status" value="1"/>
</dbReference>
<evidence type="ECO:0000313" key="13">
    <source>
        <dbReference type="Proteomes" id="UP000275368"/>
    </source>
</evidence>
<dbReference type="InterPro" id="IPR014718">
    <property type="entry name" value="GH-type_carb-bd"/>
</dbReference>